<evidence type="ECO:0000256" key="8">
    <source>
        <dbReference type="ARBA" id="ARBA00022989"/>
    </source>
</evidence>
<evidence type="ECO:0000256" key="1">
    <source>
        <dbReference type="ARBA" id="ARBA00004651"/>
    </source>
</evidence>
<evidence type="ECO:0000256" key="12">
    <source>
        <dbReference type="ARBA" id="ARBA00032932"/>
    </source>
</evidence>
<protein>
    <recommendedName>
        <fullName evidence="4 14">Undecaprenyl-diphosphatase</fullName>
        <ecNumber evidence="3 14">3.6.1.27</ecNumber>
    </recommendedName>
    <alternativeName>
        <fullName evidence="12 14">Bacitracin resistance protein</fullName>
    </alternativeName>
    <alternativeName>
        <fullName evidence="11 14">Undecaprenyl pyrophosphate phosphatase</fullName>
    </alternativeName>
</protein>
<keyword evidence="14" id="KW-0573">Peptidoglycan synthesis</keyword>
<dbReference type="EMBL" id="QNBD01000323">
    <property type="protein sequence ID" value="RKX67749.1"/>
    <property type="molecule type" value="Genomic_DNA"/>
</dbReference>
<feature type="transmembrane region" description="Helical" evidence="14">
    <location>
        <begin position="6"/>
        <end position="29"/>
    </location>
</feature>
<evidence type="ECO:0000256" key="5">
    <source>
        <dbReference type="ARBA" id="ARBA00022475"/>
    </source>
</evidence>
<keyword evidence="9 14" id="KW-0472">Membrane</keyword>
<feature type="transmembrane region" description="Helical" evidence="14">
    <location>
        <begin position="41"/>
        <end position="60"/>
    </location>
</feature>
<dbReference type="PANTHER" id="PTHR30622:SF2">
    <property type="entry name" value="UNDECAPRENYL-DIPHOSPHATASE"/>
    <property type="match status" value="1"/>
</dbReference>
<feature type="transmembrane region" description="Helical" evidence="14">
    <location>
        <begin position="187"/>
        <end position="205"/>
    </location>
</feature>
<name>A0A660SAI4_UNCT6</name>
<dbReference type="GO" id="GO:0009252">
    <property type="term" value="P:peptidoglycan biosynthetic process"/>
    <property type="evidence" value="ECO:0007669"/>
    <property type="project" value="UniProtKB-KW"/>
</dbReference>
<evidence type="ECO:0000256" key="10">
    <source>
        <dbReference type="ARBA" id="ARBA00023251"/>
    </source>
</evidence>
<evidence type="ECO:0000256" key="2">
    <source>
        <dbReference type="ARBA" id="ARBA00010621"/>
    </source>
</evidence>
<keyword evidence="5 14" id="KW-1003">Cell membrane</keyword>
<evidence type="ECO:0000313" key="16">
    <source>
        <dbReference type="Proteomes" id="UP000271125"/>
    </source>
</evidence>
<comment type="similarity">
    <text evidence="2 14">Belongs to the UppP family.</text>
</comment>
<feature type="transmembrane region" description="Helical" evidence="14">
    <location>
        <begin position="217"/>
        <end position="235"/>
    </location>
</feature>
<keyword evidence="7 14" id="KW-0378">Hydrolase</keyword>
<dbReference type="GO" id="GO:0005886">
    <property type="term" value="C:plasma membrane"/>
    <property type="evidence" value="ECO:0007669"/>
    <property type="project" value="UniProtKB-SubCell"/>
</dbReference>
<dbReference type="AlphaFoldDB" id="A0A660SAI4"/>
<keyword evidence="14" id="KW-0133">Cell shape</keyword>
<dbReference type="Proteomes" id="UP000271125">
    <property type="component" value="Unassembled WGS sequence"/>
</dbReference>
<comment type="catalytic activity">
    <reaction evidence="13 14">
        <text>di-trans,octa-cis-undecaprenyl diphosphate + H2O = di-trans,octa-cis-undecaprenyl phosphate + phosphate + H(+)</text>
        <dbReference type="Rhea" id="RHEA:28094"/>
        <dbReference type="ChEBI" id="CHEBI:15377"/>
        <dbReference type="ChEBI" id="CHEBI:15378"/>
        <dbReference type="ChEBI" id="CHEBI:43474"/>
        <dbReference type="ChEBI" id="CHEBI:58405"/>
        <dbReference type="ChEBI" id="CHEBI:60392"/>
        <dbReference type="EC" id="3.6.1.27"/>
    </reaction>
</comment>
<organism evidence="15 16">
    <name type="scientific">candidate division TA06 bacterium</name>
    <dbReference type="NCBI Taxonomy" id="2250710"/>
    <lineage>
        <taxon>Bacteria</taxon>
        <taxon>Bacteria division TA06</taxon>
    </lineage>
</organism>
<dbReference type="GO" id="GO:0046677">
    <property type="term" value="P:response to antibiotic"/>
    <property type="evidence" value="ECO:0007669"/>
    <property type="project" value="UniProtKB-UniRule"/>
</dbReference>
<evidence type="ECO:0000256" key="11">
    <source>
        <dbReference type="ARBA" id="ARBA00032707"/>
    </source>
</evidence>
<feature type="transmembrane region" description="Helical" evidence="14">
    <location>
        <begin position="247"/>
        <end position="266"/>
    </location>
</feature>
<dbReference type="HAMAP" id="MF_01006">
    <property type="entry name" value="Undec_diphosphatase"/>
    <property type="match status" value="1"/>
</dbReference>
<evidence type="ECO:0000256" key="13">
    <source>
        <dbReference type="ARBA" id="ARBA00047594"/>
    </source>
</evidence>
<keyword evidence="14" id="KW-0961">Cell wall biogenesis/degradation</keyword>
<gene>
    <name evidence="14" type="primary">uppP</name>
    <name evidence="15" type="ORF">DRP43_06285</name>
</gene>
<dbReference type="PANTHER" id="PTHR30622">
    <property type="entry name" value="UNDECAPRENYL-DIPHOSPHATASE"/>
    <property type="match status" value="1"/>
</dbReference>
<evidence type="ECO:0000256" key="7">
    <source>
        <dbReference type="ARBA" id="ARBA00022801"/>
    </source>
</evidence>
<dbReference type="GO" id="GO:0008360">
    <property type="term" value="P:regulation of cell shape"/>
    <property type="evidence" value="ECO:0007669"/>
    <property type="project" value="UniProtKB-KW"/>
</dbReference>
<evidence type="ECO:0000256" key="3">
    <source>
        <dbReference type="ARBA" id="ARBA00012374"/>
    </source>
</evidence>
<keyword evidence="8 14" id="KW-1133">Transmembrane helix</keyword>
<keyword evidence="10 14" id="KW-0046">Antibiotic resistance</keyword>
<evidence type="ECO:0000256" key="4">
    <source>
        <dbReference type="ARBA" id="ARBA00021581"/>
    </source>
</evidence>
<comment type="miscellaneous">
    <text evidence="14">Bacitracin is thought to be involved in the inhibition of peptidoglycan synthesis by sequestering undecaprenyl diphosphate, thereby reducing the pool of lipid carrier available.</text>
</comment>
<evidence type="ECO:0000313" key="15">
    <source>
        <dbReference type="EMBL" id="RKX67749.1"/>
    </source>
</evidence>
<keyword evidence="6 14" id="KW-0812">Transmembrane</keyword>
<evidence type="ECO:0000256" key="6">
    <source>
        <dbReference type="ARBA" id="ARBA00022692"/>
    </source>
</evidence>
<dbReference type="InterPro" id="IPR003824">
    <property type="entry name" value="UppP"/>
</dbReference>
<comment type="caution">
    <text evidence="15">The sequence shown here is derived from an EMBL/GenBank/DDBJ whole genome shotgun (WGS) entry which is preliminary data.</text>
</comment>
<evidence type="ECO:0000256" key="14">
    <source>
        <dbReference type="HAMAP-Rule" id="MF_01006"/>
    </source>
</evidence>
<comment type="subcellular location">
    <subcellularLocation>
        <location evidence="1 14">Cell membrane</location>
        <topology evidence="1 14">Multi-pass membrane protein</topology>
    </subcellularLocation>
</comment>
<evidence type="ECO:0000256" key="9">
    <source>
        <dbReference type="ARBA" id="ARBA00023136"/>
    </source>
</evidence>
<comment type="function">
    <text evidence="14">Catalyzes the dephosphorylation of undecaprenyl diphosphate (UPP). Confers resistance to bacitracin.</text>
</comment>
<dbReference type="Pfam" id="PF02673">
    <property type="entry name" value="BacA"/>
    <property type="match status" value="1"/>
</dbReference>
<reference evidence="15 16" key="1">
    <citation type="submission" date="2018-06" db="EMBL/GenBank/DDBJ databases">
        <title>Extensive metabolic versatility and redundancy in microbially diverse, dynamic hydrothermal sediments.</title>
        <authorList>
            <person name="Dombrowski N."/>
            <person name="Teske A."/>
            <person name="Baker B.J."/>
        </authorList>
    </citation>
    <scope>NUCLEOTIDE SEQUENCE [LARGE SCALE GENOMIC DNA]</scope>
    <source>
        <strain evidence="15">B10_G13</strain>
    </source>
</reference>
<dbReference type="GO" id="GO:0071555">
    <property type="term" value="P:cell wall organization"/>
    <property type="evidence" value="ECO:0007669"/>
    <property type="project" value="UniProtKB-KW"/>
</dbReference>
<dbReference type="GO" id="GO:0050380">
    <property type="term" value="F:undecaprenyl-diphosphatase activity"/>
    <property type="evidence" value="ECO:0007669"/>
    <property type="project" value="UniProtKB-UniRule"/>
</dbReference>
<accession>A0A660SAI4</accession>
<dbReference type="EC" id="3.6.1.27" evidence="3 14"/>
<feature type="transmembrane region" description="Helical" evidence="14">
    <location>
        <begin position="89"/>
        <end position="109"/>
    </location>
</feature>
<sequence length="269" mass="29383">MEILKAALIGIIQGLTEFLPVSSSGHLVIVQKLTGFNQPPVLFDITLHLATALAVITVYYNEILKLTLALFKGRIIVDKGGYHLSSKRFSYVLILIIALIPAIIIGVLFNDFIENAFNNLLIVSIGLAITTIILFLSKLFENRKGEINIKSGIAIGIAQAIAIIPGISRSGSTIFTGMACDMEKSKAADFSFLLSVPIIIGAFIFKLKDIVSFDISPVILITGFISSFITGYIAIKLLLNIIKKGRFYLFGIYTAFISILSLILYFTGR</sequence>
<feature type="transmembrane region" description="Helical" evidence="14">
    <location>
        <begin position="116"/>
        <end position="137"/>
    </location>
</feature>
<proteinExistence type="inferred from homology"/>